<evidence type="ECO:0000313" key="2">
    <source>
        <dbReference type="Proteomes" id="UP001165960"/>
    </source>
</evidence>
<dbReference type="Proteomes" id="UP001165960">
    <property type="component" value="Unassembled WGS sequence"/>
</dbReference>
<sequence>MFDPKAEALALQPVYYAQWLALVSCYLFFILGVFYIPGSLAGFSICGLFFAVYIILFEAPLFLDWIPRGPRHETFLDVYNSHFFRCGVYMCFSLVMYLSCIISASGFIAPAITLMLASINYGVAGALNHSRRVTGLLGGQLM</sequence>
<protein>
    <submittedName>
        <fullName evidence="1">Golgi apparatus membrane protein tvp18</fullName>
    </submittedName>
</protein>
<accession>A0ACC2RUH3</accession>
<dbReference type="EMBL" id="QTSX02006496">
    <property type="protein sequence ID" value="KAJ9053691.1"/>
    <property type="molecule type" value="Genomic_DNA"/>
</dbReference>
<evidence type="ECO:0000313" key="1">
    <source>
        <dbReference type="EMBL" id="KAJ9053691.1"/>
    </source>
</evidence>
<comment type="caution">
    <text evidence="1">The sequence shown here is derived from an EMBL/GenBank/DDBJ whole genome shotgun (WGS) entry which is preliminary data.</text>
</comment>
<reference evidence="1" key="1">
    <citation type="submission" date="2022-04" db="EMBL/GenBank/DDBJ databases">
        <title>Genome of the entomopathogenic fungus Entomophthora muscae.</title>
        <authorList>
            <person name="Elya C."/>
            <person name="Lovett B.R."/>
            <person name="Lee E."/>
            <person name="Macias A.M."/>
            <person name="Hajek A.E."/>
            <person name="De Bivort B.L."/>
            <person name="Kasson M.T."/>
            <person name="De Fine Licht H.H."/>
            <person name="Stajich J.E."/>
        </authorList>
    </citation>
    <scope>NUCLEOTIDE SEQUENCE</scope>
    <source>
        <strain evidence="1">Berkeley</strain>
    </source>
</reference>
<keyword evidence="2" id="KW-1185">Reference proteome</keyword>
<name>A0ACC2RUH3_9FUNG</name>
<organism evidence="1 2">
    <name type="scientific">Entomophthora muscae</name>
    <dbReference type="NCBI Taxonomy" id="34485"/>
    <lineage>
        <taxon>Eukaryota</taxon>
        <taxon>Fungi</taxon>
        <taxon>Fungi incertae sedis</taxon>
        <taxon>Zoopagomycota</taxon>
        <taxon>Entomophthoromycotina</taxon>
        <taxon>Entomophthoromycetes</taxon>
        <taxon>Entomophthorales</taxon>
        <taxon>Entomophthoraceae</taxon>
        <taxon>Entomophthora</taxon>
    </lineage>
</organism>
<proteinExistence type="predicted"/>
<gene>
    <name evidence="1" type="primary">TVP18_2</name>
    <name evidence="1" type="ORF">DSO57_1021755</name>
</gene>